<feature type="DNA-binding region" description="OmpR/PhoB-type" evidence="9">
    <location>
        <begin position="129"/>
        <end position="228"/>
    </location>
</feature>
<name>A0A939IQV6_9ALTE</name>
<accession>A0A939IQV6</accession>
<dbReference type="InterPro" id="IPR001789">
    <property type="entry name" value="Sig_transdc_resp-reg_receiver"/>
</dbReference>
<organism evidence="12 13">
    <name type="scientific">Bowmanella dokdonensis</name>
    <dbReference type="NCBI Taxonomy" id="751969"/>
    <lineage>
        <taxon>Bacteria</taxon>
        <taxon>Pseudomonadati</taxon>
        <taxon>Pseudomonadota</taxon>
        <taxon>Gammaproteobacteria</taxon>
        <taxon>Alteromonadales</taxon>
        <taxon>Alteromonadaceae</taxon>
        <taxon>Bowmanella</taxon>
    </lineage>
</organism>
<sequence length="237" mass="26698">MKSRILVIDDEAQIRRFMRISLTAEGFDYFEAKTAAEGVAMASGESPDLIVLDLGLPDQDGYWVLRRLRQWSKVPVLVLTARDAEEEKVKLLEGGANDYLSKPFGVKELMARIRVLLRDLGSQEESPPASRLEFSDLVIDLVNWQAWLGGAPLSLTRKEFSLLSFLASRPGQLVTQQQLIEAIWGSLHVQDTHYVRILISQVRKKLGDDAESPRYILTEPGVGYRFQPDPDLSVTQD</sequence>
<gene>
    <name evidence="12" type="ORF">J0A66_09550</name>
</gene>
<evidence type="ECO:0000256" key="1">
    <source>
        <dbReference type="ARBA" id="ARBA00004496"/>
    </source>
</evidence>
<dbReference type="CDD" id="cd17620">
    <property type="entry name" value="REC_OmpR_KdpE-like"/>
    <property type="match status" value="1"/>
</dbReference>
<dbReference type="PANTHER" id="PTHR48111">
    <property type="entry name" value="REGULATOR OF RPOS"/>
    <property type="match status" value="1"/>
</dbReference>
<dbReference type="GO" id="GO:0032993">
    <property type="term" value="C:protein-DNA complex"/>
    <property type="evidence" value="ECO:0007669"/>
    <property type="project" value="TreeGrafter"/>
</dbReference>
<dbReference type="Gene3D" id="3.40.50.2300">
    <property type="match status" value="1"/>
</dbReference>
<feature type="domain" description="OmpR/PhoB-type" evidence="11">
    <location>
        <begin position="129"/>
        <end position="228"/>
    </location>
</feature>
<dbReference type="InterPro" id="IPR011006">
    <property type="entry name" value="CheY-like_superfamily"/>
</dbReference>
<dbReference type="CDD" id="cd00383">
    <property type="entry name" value="trans_reg_C"/>
    <property type="match status" value="1"/>
</dbReference>
<dbReference type="GO" id="GO:0000987">
    <property type="term" value="F:cis-regulatory region sequence-specific DNA binding"/>
    <property type="evidence" value="ECO:0007669"/>
    <property type="project" value="UniProtKB-ARBA"/>
</dbReference>
<comment type="caution">
    <text evidence="12">The sequence shown here is derived from an EMBL/GenBank/DDBJ whole genome shotgun (WGS) entry which is preliminary data.</text>
</comment>
<evidence type="ECO:0000313" key="12">
    <source>
        <dbReference type="EMBL" id="MBN7825464.1"/>
    </source>
</evidence>
<keyword evidence="5" id="KW-0805">Transcription regulation</keyword>
<evidence type="ECO:0000256" key="3">
    <source>
        <dbReference type="ARBA" id="ARBA00022553"/>
    </source>
</evidence>
<evidence type="ECO:0000259" key="11">
    <source>
        <dbReference type="PROSITE" id="PS51755"/>
    </source>
</evidence>
<dbReference type="SMART" id="SM00862">
    <property type="entry name" value="Trans_reg_C"/>
    <property type="match status" value="1"/>
</dbReference>
<keyword evidence="6 9" id="KW-0238">DNA-binding</keyword>
<dbReference type="PROSITE" id="PS51755">
    <property type="entry name" value="OMPR_PHOB"/>
    <property type="match status" value="1"/>
</dbReference>
<keyword evidence="7" id="KW-0804">Transcription</keyword>
<dbReference type="InterPro" id="IPR036388">
    <property type="entry name" value="WH-like_DNA-bd_sf"/>
</dbReference>
<comment type="subcellular location">
    <subcellularLocation>
        <location evidence="1">Cytoplasm</location>
    </subcellularLocation>
</comment>
<dbReference type="GO" id="GO:0000156">
    <property type="term" value="F:phosphorelay response regulator activity"/>
    <property type="evidence" value="ECO:0007669"/>
    <property type="project" value="TreeGrafter"/>
</dbReference>
<feature type="domain" description="Response regulatory" evidence="10">
    <location>
        <begin position="4"/>
        <end position="117"/>
    </location>
</feature>
<dbReference type="FunFam" id="3.40.50.2300:FF:000021">
    <property type="entry name" value="Two-component system response regulator KdpE"/>
    <property type="match status" value="1"/>
</dbReference>
<evidence type="ECO:0000256" key="5">
    <source>
        <dbReference type="ARBA" id="ARBA00023015"/>
    </source>
</evidence>
<evidence type="ECO:0000256" key="7">
    <source>
        <dbReference type="ARBA" id="ARBA00023163"/>
    </source>
</evidence>
<evidence type="ECO:0000256" key="8">
    <source>
        <dbReference type="PROSITE-ProRule" id="PRU00169"/>
    </source>
</evidence>
<dbReference type="SMART" id="SM00448">
    <property type="entry name" value="REC"/>
    <property type="match status" value="1"/>
</dbReference>
<dbReference type="EMBL" id="JAFKCV010000004">
    <property type="protein sequence ID" value="MBN7825464.1"/>
    <property type="molecule type" value="Genomic_DNA"/>
</dbReference>
<dbReference type="GO" id="GO:0045893">
    <property type="term" value="P:positive regulation of DNA-templated transcription"/>
    <property type="evidence" value="ECO:0007669"/>
    <property type="project" value="UniProtKB-ARBA"/>
</dbReference>
<dbReference type="InterPro" id="IPR039420">
    <property type="entry name" value="WalR-like"/>
</dbReference>
<dbReference type="Pfam" id="PF00072">
    <property type="entry name" value="Response_reg"/>
    <property type="match status" value="1"/>
</dbReference>
<protein>
    <submittedName>
        <fullName evidence="12">Response regulator transcription factor</fullName>
    </submittedName>
</protein>
<dbReference type="Gene3D" id="1.10.10.10">
    <property type="entry name" value="Winged helix-like DNA-binding domain superfamily/Winged helix DNA-binding domain"/>
    <property type="match status" value="1"/>
</dbReference>
<dbReference type="GO" id="GO:0005829">
    <property type="term" value="C:cytosol"/>
    <property type="evidence" value="ECO:0007669"/>
    <property type="project" value="TreeGrafter"/>
</dbReference>
<reference evidence="12" key="1">
    <citation type="submission" date="2021-03" db="EMBL/GenBank/DDBJ databases">
        <title>novel species isolated from a fishpond in China.</title>
        <authorList>
            <person name="Lu H."/>
            <person name="Cai Z."/>
        </authorList>
    </citation>
    <scope>NUCLEOTIDE SEQUENCE</scope>
    <source>
        <strain evidence="12">JCM 30855</strain>
    </source>
</reference>
<keyword evidence="2" id="KW-0963">Cytoplasm</keyword>
<proteinExistence type="predicted"/>
<dbReference type="Pfam" id="PF00486">
    <property type="entry name" value="Trans_reg_C"/>
    <property type="match status" value="1"/>
</dbReference>
<evidence type="ECO:0000256" key="9">
    <source>
        <dbReference type="PROSITE-ProRule" id="PRU01091"/>
    </source>
</evidence>
<evidence type="ECO:0000256" key="2">
    <source>
        <dbReference type="ARBA" id="ARBA00022490"/>
    </source>
</evidence>
<dbReference type="Gene3D" id="6.10.250.690">
    <property type="match status" value="1"/>
</dbReference>
<dbReference type="Proteomes" id="UP000664654">
    <property type="component" value="Unassembled WGS sequence"/>
</dbReference>
<dbReference type="AlphaFoldDB" id="A0A939IQV6"/>
<evidence type="ECO:0000313" key="13">
    <source>
        <dbReference type="Proteomes" id="UP000664654"/>
    </source>
</evidence>
<keyword evidence="13" id="KW-1185">Reference proteome</keyword>
<evidence type="ECO:0000256" key="4">
    <source>
        <dbReference type="ARBA" id="ARBA00023012"/>
    </source>
</evidence>
<evidence type="ECO:0000259" key="10">
    <source>
        <dbReference type="PROSITE" id="PS50110"/>
    </source>
</evidence>
<dbReference type="RefSeq" id="WP_206573569.1">
    <property type="nucleotide sequence ID" value="NZ_JAFKCV010000004.1"/>
</dbReference>
<keyword evidence="4" id="KW-0902">Two-component regulatory system</keyword>
<keyword evidence="3 8" id="KW-0597">Phosphoprotein</keyword>
<feature type="modified residue" description="4-aspartylphosphate" evidence="8">
    <location>
        <position position="53"/>
    </location>
</feature>
<dbReference type="PROSITE" id="PS50110">
    <property type="entry name" value="RESPONSE_REGULATORY"/>
    <property type="match status" value="1"/>
</dbReference>
<evidence type="ECO:0000256" key="6">
    <source>
        <dbReference type="ARBA" id="ARBA00023125"/>
    </source>
</evidence>
<dbReference type="SUPFAM" id="SSF52172">
    <property type="entry name" value="CheY-like"/>
    <property type="match status" value="1"/>
</dbReference>
<dbReference type="PANTHER" id="PTHR48111:SF50">
    <property type="entry name" value="KDP OPERON TRANSCRIPTIONAL REGULATORY PROTEIN KDPE"/>
    <property type="match status" value="1"/>
</dbReference>
<dbReference type="GO" id="GO:0042802">
    <property type="term" value="F:identical protein binding"/>
    <property type="evidence" value="ECO:0007669"/>
    <property type="project" value="UniProtKB-ARBA"/>
</dbReference>
<dbReference type="InterPro" id="IPR001867">
    <property type="entry name" value="OmpR/PhoB-type_DNA-bd"/>
</dbReference>